<gene>
    <name evidence="2" type="ORF">Acy02nite_86980</name>
</gene>
<dbReference type="Proteomes" id="UP000619479">
    <property type="component" value="Unassembled WGS sequence"/>
</dbReference>
<sequence length="238" mass="24083">MTVARVARVVAVVCLTGLVTPMPFPSPVSPVPTVVTLGDSVPAGTACGCEPFPRLYARMLSPEARSVNLAQPGYTAVDVQNQVAGGGEVRADLGAASVVIVMAGANDMAQVFGDGGAYPAAADRVRAAVTGIVTAVRRERRTPVKIFVVGYWNVVKDGAAGRAAYGSDGLRAAEVATGYGNEALRAAAGQTGAIYVPTEPVFKGADRSRDPTALLAGDGDHPDAAGHEAIAAAIRAAG</sequence>
<dbReference type="Pfam" id="PF13472">
    <property type="entry name" value="Lipase_GDSL_2"/>
    <property type="match status" value="1"/>
</dbReference>
<dbReference type="CDD" id="cd00229">
    <property type="entry name" value="SGNH_hydrolase"/>
    <property type="match status" value="1"/>
</dbReference>
<reference evidence="2" key="1">
    <citation type="submission" date="2021-01" db="EMBL/GenBank/DDBJ databases">
        <title>Whole genome shotgun sequence of Actinoplanes cyaneus NBRC 14990.</title>
        <authorList>
            <person name="Komaki H."/>
            <person name="Tamura T."/>
        </authorList>
    </citation>
    <scope>NUCLEOTIDE SEQUENCE</scope>
    <source>
        <strain evidence="2">NBRC 14990</strain>
    </source>
</reference>
<organism evidence="2 3">
    <name type="scientific">Actinoplanes cyaneus</name>
    <dbReference type="NCBI Taxonomy" id="52696"/>
    <lineage>
        <taxon>Bacteria</taxon>
        <taxon>Bacillati</taxon>
        <taxon>Actinomycetota</taxon>
        <taxon>Actinomycetes</taxon>
        <taxon>Micromonosporales</taxon>
        <taxon>Micromonosporaceae</taxon>
        <taxon>Actinoplanes</taxon>
    </lineage>
</organism>
<dbReference type="InterPro" id="IPR013830">
    <property type="entry name" value="SGNH_hydro"/>
</dbReference>
<evidence type="ECO:0000259" key="1">
    <source>
        <dbReference type="Pfam" id="PF13472"/>
    </source>
</evidence>
<dbReference type="SUPFAM" id="SSF52266">
    <property type="entry name" value="SGNH hydrolase"/>
    <property type="match status" value="1"/>
</dbReference>
<accession>A0A919IUN8</accession>
<protein>
    <recommendedName>
        <fullName evidence="1">SGNH hydrolase-type esterase domain-containing protein</fullName>
    </recommendedName>
</protein>
<dbReference type="RefSeq" id="WP_239175815.1">
    <property type="nucleotide sequence ID" value="NZ_BAAAUC010000071.1"/>
</dbReference>
<dbReference type="AlphaFoldDB" id="A0A919IUN8"/>
<name>A0A919IUN8_9ACTN</name>
<evidence type="ECO:0000313" key="2">
    <source>
        <dbReference type="EMBL" id="GID70817.1"/>
    </source>
</evidence>
<dbReference type="Gene3D" id="3.40.50.1110">
    <property type="entry name" value="SGNH hydrolase"/>
    <property type="match status" value="1"/>
</dbReference>
<proteinExistence type="predicted"/>
<comment type="caution">
    <text evidence="2">The sequence shown here is derived from an EMBL/GenBank/DDBJ whole genome shotgun (WGS) entry which is preliminary data.</text>
</comment>
<evidence type="ECO:0000313" key="3">
    <source>
        <dbReference type="Proteomes" id="UP000619479"/>
    </source>
</evidence>
<feature type="domain" description="SGNH hydrolase-type esterase" evidence="1">
    <location>
        <begin position="37"/>
        <end position="229"/>
    </location>
</feature>
<keyword evidence="3" id="KW-1185">Reference proteome</keyword>
<dbReference type="EMBL" id="BOMH01000083">
    <property type="protein sequence ID" value="GID70817.1"/>
    <property type="molecule type" value="Genomic_DNA"/>
</dbReference>
<dbReference type="InterPro" id="IPR036514">
    <property type="entry name" value="SGNH_hydro_sf"/>
</dbReference>